<evidence type="ECO:0000313" key="3">
    <source>
        <dbReference type="Proteomes" id="UP001054945"/>
    </source>
</evidence>
<feature type="compositionally biased region" description="Polar residues" evidence="1">
    <location>
        <begin position="7"/>
        <end position="27"/>
    </location>
</feature>
<feature type="region of interest" description="Disordered" evidence="1">
    <location>
        <begin position="46"/>
        <end position="105"/>
    </location>
</feature>
<protein>
    <submittedName>
        <fullName evidence="2">Uncharacterized protein</fullName>
    </submittedName>
</protein>
<feature type="compositionally biased region" description="Low complexity" evidence="1">
    <location>
        <begin position="60"/>
        <end position="78"/>
    </location>
</feature>
<dbReference type="AlphaFoldDB" id="A0AAV4XGQ1"/>
<comment type="caution">
    <text evidence="2">The sequence shown here is derived from an EMBL/GenBank/DDBJ whole genome shotgun (WGS) entry which is preliminary data.</text>
</comment>
<reference evidence="2 3" key="1">
    <citation type="submission" date="2021-06" db="EMBL/GenBank/DDBJ databases">
        <title>Caerostris extrusa draft genome.</title>
        <authorList>
            <person name="Kono N."/>
            <person name="Arakawa K."/>
        </authorList>
    </citation>
    <scope>NUCLEOTIDE SEQUENCE [LARGE SCALE GENOMIC DNA]</scope>
</reference>
<dbReference type="EMBL" id="BPLR01000212">
    <property type="protein sequence ID" value="GIY92959.1"/>
    <property type="molecule type" value="Genomic_DNA"/>
</dbReference>
<organism evidence="2 3">
    <name type="scientific">Caerostris extrusa</name>
    <name type="common">Bark spider</name>
    <name type="synonym">Caerostris bankana</name>
    <dbReference type="NCBI Taxonomy" id="172846"/>
    <lineage>
        <taxon>Eukaryota</taxon>
        <taxon>Metazoa</taxon>
        <taxon>Ecdysozoa</taxon>
        <taxon>Arthropoda</taxon>
        <taxon>Chelicerata</taxon>
        <taxon>Arachnida</taxon>
        <taxon>Araneae</taxon>
        <taxon>Araneomorphae</taxon>
        <taxon>Entelegynae</taxon>
        <taxon>Araneoidea</taxon>
        <taxon>Araneidae</taxon>
        <taxon>Caerostris</taxon>
    </lineage>
</organism>
<feature type="compositionally biased region" description="Polar residues" evidence="1">
    <location>
        <begin position="46"/>
        <end position="59"/>
    </location>
</feature>
<sequence>MDEVENKNNSNMYSSEDKSTITMSSPKRNTLIEQLTLNSNMDNNFHENSFSSISNFSVPNNNELENSSSTEEFTSFSNKNMDEVENKNNSNMYSSEDKSTVTMSSTERNTLIEKLTLNSNMDTNFHENSFSSISNFPAPNNNELEKFILNR</sequence>
<feature type="region of interest" description="Disordered" evidence="1">
    <location>
        <begin position="1"/>
        <end position="27"/>
    </location>
</feature>
<proteinExistence type="predicted"/>
<keyword evidence="3" id="KW-1185">Reference proteome</keyword>
<accession>A0AAV4XGQ1</accession>
<feature type="compositionally biased region" description="Polar residues" evidence="1">
    <location>
        <begin position="87"/>
        <end position="105"/>
    </location>
</feature>
<evidence type="ECO:0000256" key="1">
    <source>
        <dbReference type="SAM" id="MobiDB-lite"/>
    </source>
</evidence>
<dbReference type="Proteomes" id="UP001054945">
    <property type="component" value="Unassembled WGS sequence"/>
</dbReference>
<gene>
    <name evidence="2" type="ORF">CEXT_660291</name>
</gene>
<evidence type="ECO:0000313" key="2">
    <source>
        <dbReference type="EMBL" id="GIY92959.1"/>
    </source>
</evidence>
<name>A0AAV4XGQ1_CAEEX</name>